<gene>
    <name evidence="2" type="ORF">ESD82_06495</name>
</gene>
<dbReference type="SUPFAM" id="SSF52540">
    <property type="entry name" value="P-loop containing nucleoside triphosphate hydrolases"/>
    <property type="match status" value="1"/>
</dbReference>
<dbReference type="RefSeq" id="WP_147428732.1">
    <property type="nucleotide sequence ID" value="NZ_CP044423.1"/>
</dbReference>
<reference evidence="2 3" key="1">
    <citation type="submission" date="2019-01" db="EMBL/GenBank/DDBJ databases">
        <title>Complete Genome Sequence and Annotation of the Paracoccus pantotrophus type strain DSM 2944.</title>
        <authorList>
            <person name="Bockwoldt J.A."/>
            <person name="Zimmermann M."/>
            <person name="Tiso T."/>
            <person name="Blank L.M."/>
        </authorList>
    </citation>
    <scope>NUCLEOTIDE SEQUENCE [LARGE SCALE GENOMIC DNA]</scope>
    <source>
        <strain evidence="2 3">DSM 2944</strain>
    </source>
</reference>
<dbReference type="InterPro" id="IPR027417">
    <property type="entry name" value="P-loop_NTPase"/>
</dbReference>
<evidence type="ECO:0000256" key="1">
    <source>
        <dbReference type="SAM" id="MobiDB-lite"/>
    </source>
</evidence>
<accession>A0AAE6NST9</accession>
<protein>
    <submittedName>
        <fullName evidence="2">Sulfotransferase</fullName>
    </submittedName>
</protein>
<evidence type="ECO:0000313" key="2">
    <source>
        <dbReference type="EMBL" id="QFG35799.1"/>
    </source>
</evidence>
<dbReference type="GeneID" id="51370207"/>
<dbReference type="AlphaFoldDB" id="A0AAE6NST9"/>
<name>A0AAE6NST9_PARPN</name>
<dbReference type="Gene3D" id="3.40.50.300">
    <property type="entry name" value="P-loop containing nucleotide triphosphate hydrolases"/>
    <property type="match status" value="1"/>
</dbReference>
<proteinExistence type="predicted"/>
<dbReference type="EMBL" id="CP044423">
    <property type="protein sequence ID" value="QFG35799.1"/>
    <property type="molecule type" value="Genomic_DNA"/>
</dbReference>
<dbReference type="KEGG" id="ppan:ESD82_06495"/>
<dbReference type="Proteomes" id="UP000326453">
    <property type="component" value="Chromosome 2"/>
</dbReference>
<feature type="region of interest" description="Disordered" evidence="1">
    <location>
        <begin position="1"/>
        <end position="24"/>
    </location>
</feature>
<sequence length="246" mass="27722">MMDEWSRSRVSRNADSQDAMTDDPLILRQISEGRDRTRAYLHIGKTGGTTFRAAAERVASTEPSRVPLIFHHDWTVPRIRAAFPGIRISLVLRDPLERIISGFMSRLRQGRPTYQSPWTVEEATAFLHFRDARAYLDAILSDGEYETSAVDFATRSIAHIRRGYRFHIPNTATASKWLGSVGTLASLEGFAQRLLGGPVELGHAHVNPVPAGNILKHYDADELDRLRRYFADEYQVFNDVMQAAGP</sequence>
<organism evidence="2 3">
    <name type="scientific">Paracoccus pantotrophus</name>
    <name type="common">Thiosphaera pantotropha</name>
    <dbReference type="NCBI Taxonomy" id="82367"/>
    <lineage>
        <taxon>Bacteria</taxon>
        <taxon>Pseudomonadati</taxon>
        <taxon>Pseudomonadota</taxon>
        <taxon>Alphaproteobacteria</taxon>
        <taxon>Rhodobacterales</taxon>
        <taxon>Paracoccaceae</taxon>
        <taxon>Paracoccus</taxon>
    </lineage>
</organism>
<evidence type="ECO:0000313" key="3">
    <source>
        <dbReference type="Proteomes" id="UP000326453"/>
    </source>
</evidence>